<dbReference type="GeneID" id="19332555"/>
<feature type="compositionally biased region" description="Basic and acidic residues" evidence="1">
    <location>
        <begin position="387"/>
        <end position="408"/>
    </location>
</feature>
<keyword evidence="3" id="KW-1185">Reference proteome</keyword>
<protein>
    <submittedName>
        <fullName evidence="2">Uncharacterized protein</fullName>
    </submittedName>
</protein>
<name>N1QCK7_PSEFD</name>
<feature type="compositionally biased region" description="Basic and acidic residues" evidence="1">
    <location>
        <begin position="556"/>
        <end position="569"/>
    </location>
</feature>
<dbReference type="Proteomes" id="UP000016932">
    <property type="component" value="Unassembled WGS sequence"/>
</dbReference>
<evidence type="ECO:0000256" key="1">
    <source>
        <dbReference type="SAM" id="MobiDB-lite"/>
    </source>
</evidence>
<gene>
    <name evidence="2" type="ORF">MYCFIDRAFT_170930</name>
</gene>
<feature type="compositionally biased region" description="Basic and acidic residues" evidence="1">
    <location>
        <begin position="32"/>
        <end position="48"/>
    </location>
</feature>
<feature type="region of interest" description="Disordered" evidence="1">
    <location>
        <begin position="221"/>
        <end position="261"/>
    </location>
</feature>
<accession>N1QCK7</accession>
<sequence length="689" mass="75157">MSGDELFHIDRHGQGGLAALHLAALNFSQDRSAPEQHPGHDIIHHDLTGDSQSGQHKQHVGPAPGGHAAAGPRDSLRSALRTQCIITATSAGSIQTSLTTRSTNSPDQIDTIYADGEKSKDTAYTKIVRQTGYYHEPMAKAKGSLSLRSIVKLNLMEEATNVEKARKDRECAIQMGFSQKELDHMRTDISSSYAQKLHETKHAEGCICSALGDILSCSSQSTADEGLENDSSSTASLGSLESTTPAESDPFIPINGHSKEPDAVPVANGQMAEANDQANSVDGSMTVAVNADAATTPVAIADETDLDDLDLDVQTDAAATDDDCFDLGLGTPFGRNDSAADEQIDCGILSETAEYVNDTAVKSGEDLTAQKNASEDTDMFEDMDDLLQDHGEDPSQGHGEERGEERAKVPSMTSITGTLDGLDMIRRCLGGDYCQKASQEQQPELMAERGVVLSISGMHTLDTLEAPSRHERIDFSIVWYEFPLVEAQRANTKTTKTSHPCDVPHSGDQFEPLLVKRPMDFLRGIRDLIFGRAVVSEQADVDVQHATTTPAVISHTETRPRRKSSDRIYQEGSAEDFITALQDAVESEMERKDKEEEVKGLEQKRSDKRRRRQRPNRQKSPSTNVDKIWNSFSPSPNKNRNRKFLAEDAAKGDLSSYTGGDDELRAYLLLRTPPPPHNVGAWDSRDGTL</sequence>
<dbReference type="RefSeq" id="XP_007922077.1">
    <property type="nucleotide sequence ID" value="XM_007923886.1"/>
</dbReference>
<proteinExistence type="predicted"/>
<feature type="region of interest" description="Disordered" evidence="1">
    <location>
        <begin position="386"/>
        <end position="410"/>
    </location>
</feature>
<evidence type="ECO:0000313" key="3">
    <source>
        <dbReference type="Proteomes" id="UP000016932"/>
    </source>
</evidence>
<dbReference type="EMBL" id="KB446555">
    <property type="protein sequence ID" value="EME89467.1"/>
    <property type="molecule type" value="Genomic_DNA"/>
</dbReference>
<feature type="region of interest" description="Disordered" evidence="1">
    <location>
        <begin position="670"/>
        <end position="689"/>
    </location>
</feature>
<feature type="compositionally biased region" description="Low complexity" evidence="1">
    <location>
        <begin position="231"/>
        <end position="244"/>
    </location>
</feature>
<dbReference type="OrthoDB" id="10659370at2759"/>
<feature type="compositionally biased region" description="Basic residues" evidence="1">
    <location>
        <begin position="606"/>
        <end position="617"/>
    </location>
</feature>
<feature type="region of interest" description="Disordered" evidence="1">
    <location>
        <begin position="546"/>
        <end position="573"/>
    </location>
</feature>
<organism evidence="2 3">
    <name type="scientific">Pseudocercospora fijiensis (strain CIRAD86)</name>
    <name type="common">Black leaf streak disease fungus</name>
    <name type="synonym">Mycosphaerella fijiensis</name>
    <dbReference type="NCBI Taxonomy" id="383855"/>
    <lineage>
        <taxon>Eukaryota</taxon>
        <taxon>Fungi</taxon>
        <taxon>Dikarya</taxon>
        <taxon>Ascomycota</taxon>
        <taxon>Pezizomycotina</taxon>
        <taxon>Dothideomycetes</taxon>
        <taxon>Dothideomycetidae</taxon>
        <taxon>Mycosphaerellales</taxon>
        <taxon>Mycosphaerellaceae</taxon>
        <taxon>Pseudocercospora</taxon>
    </lineage>
</organism>
<feature type="region of interest" description="Disordered" evidence="1">
    <location>
        <begin position="585"/>
        <end position="658"/>
    </location>
</feature>
<dbReference type="VEuPathDB" id="FungiDB:MYCFIDRAFT_170930"/>
<feature type="compositionally biased region" description="Basic and acidic residues" evidence="1">
    <location>
        <begin position="588"/>
        <end position="605"/>
    </location>
</feature>
<feature type="compositionally biased region" description="Low complexity" evidence="1">
    <location>
        <begin position="61"/>
        <end position="72"/>
    </location>
</feature>
<dbReference type="HOGENOM" id="CLU_399610_0_0_1"/>
<evidence type="ECO:0000313" key="2">
    <source>
        <dbReference type="EMBL" id="EME89467.1"/>
    </source>
</evidence>
<feature type="region of interest" description="Disordered" evidence="1">
    <location>
        <begin position="30"/>
        <end position="74"/>
    </location>
</feature>
<dbReference type="KEGG" id="pfj:MYCFIDRAFT_170930"/>
<reference evidence="2 3" key="1">
    <citation type="journal article" date="2012" name="PLoS Pathog.">
        <title>Diverse lifestyles and strategies of plant pathogenesis encoded in the genomes of eighteen Dothideomycetes fungi.</title>
        <authorList>
            <person name="Ohm R.A."/>
            <person name="Feau N."/>
            <person name="Henrissat B."/>
            <person name="Schoch C.L."/>
            <person name="Horwitz B.A."/>
            <person name="Barry K.W."/>
            <person name="Condon B.J."/>
            <person name="Copeland A.C."/>
            <person name="Dhillon B."/>
            <person name="Glaser F."/>
            <person name="Hesse C.N."/>
            <person name="Kosti I."/>
            <person name="LaButti K."/>
            <person name="Lindquist E.A."/>
            <person name="Lucas S."/>
            <person name="Salamov A.A."/>
            <person name="Bradshaw R.E."/>
            <person name="Ciuffetti L."/>
            <person name="Hamelin R.C."/>
            <person name="Kema G.H.J."/>
            <person name="Lawrence C."/>
            <person name="Scott J.A."/>
            <person name="Spatafora J.W."/>
            <person name="Turgeon B.G."/>
            <person name="de Wit P.J.G.M."/>
            <person name="Zhong S."/>
            <person name="Goodwin S.B."/>
            <person name="Grigoriev I.V."/>
        </authorList>
    </citation>
    <scope>NUCLEOTIDE SEQUENCE [LARGE SCALE GENOMIC DNA]</scope>
    <source>
        <strain evidence="2 3">CIRAD86</strain>
    </source>
</reference>
<dbReference type="AlphaFoldDB" id="N1QCK7"/>